<dbReference type="PANTHER" id="PTHR35394">
    <property type="entry name" value="DUF3176 DOMAIN-CONTAINING PROTEIN"/>
    <property type="match status" value="1"/>
</dbReference>
<feature type="region of interest" description="Disordered" evidence="1">
    <location>
        <begin position="32"/>
        <end position="51"/>
    </location>
</feature>
<evidence type="ECO:0000313" key="4">
    <source>
        <dbReference type="Proteomes" id="UP000434172"/>
    </source>
</evidence>
<feature type="compositionally biased region" description="Polar residues" evidence="1">
    <location>
        <begin position="7"/>
        <end position="25"/>
    </location>
</feature>
<dbReference type="Pfam" id="PF11374">
    <property type="entry name" value="DUF3176"/>
    <property type="match status" value="1"/>
</dbReference>
<feature type="region of interest" description="Disordered" evidence="1">
    <location>
        <begin position="1"/>
        <end position="25"/>
    </location>
</feature>
<name>A0A8H3WNN9_9PEZI</name>
<proteinExistence type="predicted"/>
<organism evidence="3 4">
    <name type="scientific">Colletotrichum asianum</name>
    <dbReference type="NCBI Taxonomy" id="702518"/>
    <lineage>
        <taxon>Eukaryota</taxon>
        <taxon>Fungi</taxon>
        <taxon>Dikarya</taxon>
        <taxon>Ascomycota</taxon>
        <taxon>Pezizomycotina</taxon>
        <taxon>Sordariomycetes</taxon>
        <taxon>Hypocreomycetidae</taxon>
        <taxon>Glomerellales</taxon>
        <taxon>Glomerellaceae</taxon>
        <taxon>Colletotrichum</taxon>
        <taxon>Colletotrichum gloeosporioides species complex</taxon>
    </lineage>
</organism>
<dbReference type="InterPro" id="IPR021514">
    <property type="entry name" value="DUF3176"/>
</dbReference>
<dbReference type="Proteomes" id="UP000434172">
    <property type="component" value="Unassembled WGS sequence"/>
</dbReference>
<reference evidence="3 4" key="1">
    <citation type="submission" date="2019-12" db="EMBL/GenBank/DDBJ databases">
        <title>A genome sequence resource for the geographically widespread anthracnose pathogen Colletotrichum asianum.</title>
        <authorList>
            <person name="Meng Y."/>
        </authorList>
    </citation>
    <scope>NUCLEOTIDE SEQUENCE [LARGE SCALE GENOMIC DNA]</scope>
    <source>
        <strain evidence="3 4">ICMP 18580</strain>
    </source>
</reference>
<keyword evidence="4" id="KW-1185">Reference proteome</keyword>
<keyword evidence="2" id="KW-0472">Membrane</keyword>
<evidence type="ECO:0000256" key="1">
    <source>
        <dbReference type="SAM" id="MobiDB-lite"/>
    </source>
</evidence>
<dbReference type="PANTHER" id="PTHR35394:SF5">
    <property type="entry name" value="DUF3176 DOMAIN-CONTAINING PROTEIN"/>
    <property type="match status" value="1"/>
</dbReference>
<accession>A0A8H3WNN9</accession>
<feature type="transmembrane region" description="Helical" evidence="2">
    <location>
        <begin position="185"/>
        <end position="207"/>
    </location>
</feature>
<comment type="caution">
    <text evidence="3">The sequence shown here is derived from an EMBL/GenBank/DDBJ whole genome shotgun (WGS) entry which is preliminary data.</text>
</comment>
<dbReference type="EMBL" id="WOWK01000009">
    <property type="protein sequence ID" value="KAF0329930.1"/>
    <property type="molecule type" value="Genomic_DNA"/>
</dbReference>
<protein>
    <submittedName>
        <fullName evidence="3">Uncharacterized protein</fullName>
    </submittedName>
</protein>
<dbReference type="OrthoDB" id="5242705at2759"/>
<keyword evidence="2" id="KW-0812">Transmembrane</keyword>
<sequence length="572" mass="62510">MHEATLATDTPLQAKTPNIGNASQSYKDIHEAPLRSSETMPQEETGIPPSNPDAKPLWWIWGPEMASTTLSVAVFIGKLLPTPLQSKSMTDIIHLGIVIVLLNFDQEPLPSWPMGITLNSLLAFLTTVAKATFIVPVSTAISQTQWTWLNRGHPKPLYDLYIFDQASRGALGSLLLLWKIRSRDLVLLGALLMFISGITSPVTQLAVNYPVRSAAVSEAEQEAFLSSISCLNGSTDFVYTGTHKAILSATFLDSTFFEKPILYTTAAAGREAVCSTGNCTFPPYLSLGVCMELANISSFLHVEEFDSPDSMDTELTTEPVEESLAVWRASLPGSHYLAHQSEIAALTDILSGNATFAFKKSPKLQQARIASFVTINTVPTVYGNQSTSEGPSYTIKEFRHEAHEILFHLCVQTYQTNVSEGMENTKIVGSLTEPLLSLSSGQPFVDMKCTTLSNTTSWACERQWDRHNEILSFKTNVSNTISPPDMPSIWADYGAIEAIAMSMRHLIAGVTFTLPGNPLNGTPTVGSVSNSDFGLSLHQYALFGRDTTFNPEHRQLVLTNIFQNVATSLSAM</sequence>
<evidence type="ECO:0000256" key="2">
    <source>
        <dbReference type="SAM" id="Phobius"/>
    </source>
</evidence>
<dbReference type="AlphaFoldDB" id="A0A8H3WNN9"/>
<keyword evidence="2" id="KW-1133">Transmembrane helix</keyword>
<evidence type="ECO:0000313" key="3">
    <source>
        <dbReference type="EMBL" id="KAF0329930.1"/>
    </source>
</evidence>
<gene>
    <name evidence="3" type="ORF">GQ607_002697</name>
</gene>